<dbReference type="PANTHER" id="PTHR15887:SF1">
    <property type="entry name" value="TRANSMEMBRANE PROTEIN 69"/>
    <property type="match status" value="1"/>
</dbReference>
<reference evidence="2 3" key="1">
    <citation type="submission" date="2024-09" db="EMBL/GenBank/DDBJ databases">
        <authorList>
            <person name="Sun Q."/>
            <person name="Mori K."/>
        </authorList>
    </citation>
    <scope>NUCLEOTIDE SEQUENCE [LARGE SCALE GENOMIC DNA]</scope>
    <source>
        <strain evidence="2 3">TBRC 5777</strain>
    </source>
</reference>
<feature type="transmembrane region" description="Helical" evidence="1">
    <location>
        <begin position="75"/>
        <end position="94"/>
    </location>
</feature>
<feature type="transmembrane region" description="Helical" evidence="1">
    <location>
        <begin position="130"/>
        <end position="149"/>
    </location>
</feature>
<protein>
    <submittedName>
        <fullName evidence="2">DUF3429 domain-containing protein</fullName>
    </submittedName>
</protein>
<proteinExistence type="predicted"/>
<dbReference type="Proteomes" id="UP001589865">
    <property type="component" value="Unassembled WGS sequence"/>
</dbReference>
<name>A0ABV6JXU0_9PROT</name>
<keyword evidence="3" id="KW-1185">Reference proteome</keyword>
<dbReference type="RefSeq" id="WP_377046210.1">
    <property type="nucleotide sequence ID" value="NZ_JBHLUN010000015.1"/>
</dbReference>
<feature type="transmembrane region" description="Helical" evidence="1">
    <location>
        <begin position="44"/>
        <end position="63"/>
    </location>
</feature>
<dbReference type="Pfam" id="PF11911">
    <property type="entry name" value="DUF3429"/>
    <property type="match status" value="1"/>
</dbReference>
<keyword evidence="1" id="KW-0472">Membrane</keyword>
<organism evidence="2 3">
    <name type="scientific">Roseomonas elaeocarpi</name>
    <dbReference type="NCBI Taxonomy" id="907779"/>
    <lineage>
        <taxon>Bacteria</taxon>
        <taxon>Pseudomonadati</taxon>
        <taxon>Pseudomonadota</taxon>
        <taxon>Alphaproteobacteria</taxon>
        <taxon>Acetobacterales</taxon>
        <taxon>Roseomonadaceae</taxon>
        <taxon>Roseomonas</taxon>
    </lineage>
</organism>
<comment type="caution">
    <text evidence="2">The sequence shown here is derived from an EMBL/GenBank/DDBJ whole genome shotgun (WGS) entry which is preliminary data.</text>
</comment>
<dbReference type="PANTHER" id="PTHR15887">
    <property type="entry name" value="TRANSMEMBRANE PROTEIN 69"/>
    <property type="match status" value="1"/>
</dbReference>
<sequence length="150" mass="16037">MTERTAGGWRVPPAARLLGLAGLIPFFGLALLSLAGETWARMPLLFYGASILSFLGAVHWGAALRGTEAEAGWDWPRLGIGVMPSLVAWVALLLPAGWDAGLLILGFLCLVLVESVATRTGAVGRNWLRLRWVLTIGAVLSLFLGEVLVF</sequence>
<dbReference type="InterPro" id="IPR021836">
    <property type="entry name" value="DUF3429"/>
</dbReference>
<feature type="transmembrane region" description="Helical" evidence="1">
    <location>
        <begin position="101"/>
        <end position="118"/>
    </location>
</feature>
<gene>
    <name evidence="2" type="ORF">ACFFGY_19575</name>
</gene>
<keyword evidence="1" id="KW-0812">Transmembrane</keyword>
<feature type="transmembrane region" description="Helical" evidence="1">
    <location>
        <begin position="14"/>
        <end position="32"/>
    </location>
</feature>
<evidence type="ECO:0000313" key="2">
    <source>
        <dbReference type="EMBL" id="MFC0410459.1"/>
    </source>
</evidence>
<keyword evidence="1" id="KW-1133">Transmembrane helix</keyword>
<accession>A0ABV6JXU0</accession>
<evidence type="ECO:0000313" key="3">
    <source>
        <dbReference type="Proteomes" id="UP001589865"/>
    </source>
</evidence>
<evidence type="ECO:0000256" key="1">
    <source>
        <dbReference type="SAM" id="Phobius"/>
    </source>
</evidence>
<dbReference type="EMBL" id="JBHLUN010000015">
    <property type="protein sequence ID" value="MFC0410459.1"/>
    <property type="molecule type" value="Genomic_DNA"/>
</dbReference>